<sequence>MAPPAFAAPPAVARPPAAAGVGRSAFLAATRPGAAAAARWRSPPMPCPPCTAAPWCPPATWSTRVVCVAGDASPPPSPPPSSSVAAAAGTAATAADGSAAVAPPPSPPPLTASIDETSPPQTASMEETFATDAGRDLFFAAMDAPTAARLVRTPAAEMDDGSERYVAAERLKFYESPDATYALLDCITSAAPGGADANAVESGEPGELPPAVSLNDRVARRKCVETLGRYVHGHAAEQVAAALRGCLSDPDGYTVEVAVWSLGQLLARRAAGTGGAAWAALDDATVTATLTDVAALLSTRTEDVSLRVVIKTIDALRHTPALDAIRPLTDHPDGATASAAAAAVASLTGDAAGMAPVVRLLASPSLNVRRAAIEDITAARYVPALAAVAVAPNALVLRSRAVRRLLDAALEAAGGDVDAVWDADTEALVDALIWDDPARLDLLGRVNETPRSRDVARNVKRLFKNDAADAYLAGRTLAEVAAESPAAAAAAGDAVAAALDAQPYFDYFGAYHAYKALGWTRHAASAVTLVEAATTLPPRFFNHAAGAAVAVACIGDQSAVPALAGVATTTRVWELKYAVLLAVERLGGDPGLRATLAGDDDWLVRARARSMRGF</sequence>
<reference evidence="1" key="1">
    <citation type="submission" date="2019-11" db="EMBL/GenBank/DDBJ databases">
        <title>Nori genome reveals adaptations in red seaweeds to the harsh intertidal environment.</title>
        <authorList>
            <person name="Wang D."/>
            <person name="Mao Y."/>
        </authorList>
    </citation>
    <scope>NUCLEOTIDE SEQUENCE</scope>
    <source>
        <tissue evidence="1">Gametophyte</tissue>
    </source>
</reference>
<name>A0ACC3BWE0_PYRYE</name>
<evidence type="ECO:0000313" key="2">
    <source>
        <dbReference type="Proteomes" id="UP000798662"/>
    </source>
</evidence>
<accession>A0ACC3BWE0</accession>
<organism evidence="1 2">
    <name type="scientific">Pyropia yezoensis</name>
    <name type="common">Susabi-nori</name>
    <name type="synonym">Porphyra yezoensis</name>
    <dbReference type="NCBI Taxonomy" id="2788"/>
    <lineage>
        <taxon>Eukaryota</taxon>
        <taxon>Rhodophyta</taxon>
        <taxon>Bangiophyceae</taxon>
        <taxon>Bangiales</taxon>
        <taxon>Bangiaceae</taxon>
        <taxon>Pyropia</taxon>
    </lineage>
</organism>
<dbReference type="Proteomes" id="UP000798662">
    <property type="component" value="Chromosome 1"/>
</dbReference>
<proteinExistence type="predicted"/>
<gene>
    <name evidence="1" type="ORF">I4F81_004366</name>
</gene>
<evidence type="ECO:0000313" key="1">
    <source>
        <dbReference type="EMBL" id="KAK1861786.1"/>
    </source>
</evidence>
<keyword evidence="2" id="KW-1185">Reference proteome</keyword>
<comment type="caution">
    <text evidence="1">The sequence shown here is derived from an EMBL/GenBank/DDBJ whole genome shotgun (WGS) entry which is preliminary data.</text>
</comment>
<protein>
    <submittedName>
        <fullName evidence="1">Uncharacterized protein</fullName>
    </submittedName>
</protein>
<dbReference type="EMBL" id="CM020618">
    <property type="protein sequence ID" value="KAK1861786.1"/>
    <property type="molecule type" value="Genomic_DNA"/>
</dbReference>